<dbReference type="OrthoDB" id="1564555at2759"/>
<evidence type="ECO:0000256" key="2">
    <source>
        <dbReference type="SAM" id="MobiDB-lite"/>
    </source>
</evidence>
<dbReference type="PROSITE" id="PS51203">
    <property type="entry name" value="CS"/>
    <property type="match status" value="1"/>
</dbReference>
<feature type="compositionally biased region" description="Acidic residues" evidence="2">
    <location>
        <begin position="174"/>
        <end position="197"/>
    </location>
</feature>
<dbReference type="RefSeq" id="XP_004366018.1">
    <property type="nucleotide sequence ID" value="XM_004365961.1"/>
</dbReference>
<dbReference type="PANTHER" id="PTHR22932:SF1">
    <property type="entry name" value="CO-CHAPERONE PROTEIN DAF-41"/>
    <property type="match status" value="1"/>
</dbReference>
<keyword evidence="5" id="KW-1185">Reference proteome</keyword>
<feature type="region of interest" description="Disordered" evidence="2">
    <location>
        <begin position="165"/>
        <end position="197"/>
    </location>
</feature>
<dbReference type="GO" id="GO:0005829">
    <property type="term" value="C:cytosol"/>
    <property type="evidence" value="ECO:0007669"/>
    <property type="project" value="TreeGrafter"/>
</dbReference>
<evidence type="ECO:0000259" key="3">
    <source>
        <dbReference type="PROSITE" id="PS51203"/>
    </source>
</evidence>
<dbReference type="SUPFAM" id="SSF49764">
    <property type="entry name" value="HSP20-like chaperones"/>
    <property type="match status" value="1"/>
</dbReference>
<dbReference type="STRING" id="595528.A0A0D2U3E2"/>
<dbReference type="Proteomes" id="UP000008743">
    <property type="component" value="Unassembled WGS sequence"/>
</dbReference>
<dbReference type="EMBL" id="KE346360">
    <property type="protein sequence ID" value="KJE89716.1"/>
    <property type="molecule type" value="Genomic_DNA"/>
</dbReference>
<sequence length="197" mass="20996">MTTLLPTVQWAQRRDKILLRVSIADATKDAVTIEPTKVSIDTVAGSPSKHYKVAIELYGEIDPAQSRFHVGGHEITIFLIRKEEGPYWPRLLKTAGKAHYLKVDFDKWKDEDEADENDDMGMGDMGGMGGMGGMDMSSLMSGMGGMGGMGGMDMSSLMSGMGGMGGMGGGMPDFGDDEGDDEGEGDEAPADSAEQVE</sequence>
<dbReference type="PhylomeDB" id="A0A0D2U3E2"/>
<dbReference type="InParanoid" id="A0A0D2U3E2"/>
<reference evidence="5" key="1">
    <citation type="submission" date="2011-02" db="EMBL/GenBank/DDBJ databases">
        <title>The Genome Sequence of Capsaspora owczarzaki ATCC 30864.</title>
        <authorList>
            <person name="Russ C."/>
            <person name="Cuomo C."/>
            <person name="Burger G."/>
            <person name="Gray M.W."/>
            <person name="Holland P.W.H."/>
            <person name="King N."/>
            <person name="Lang F.B.F."/>
            <person name="Roger A.J."/>
            <person name="Ruiz-Trillo I."/>
            <person name="Young S.K."/>
            <person name="Zeng Q."/>
            <person name="Gargeya S."/>
            <person name="Alvarado L."/>
            <person name="Berlin A."/>
            <person name="Chapman S.B."/>
            <person name="Chen Z."/>
            <person name="Freedman E."/>
            <person name="Gellesch M."/>
            <person name="Goldberg J."/>
            <person name="Griggs A."/>
            <person name="Gujja S."/>
            <person name="Heilman E."/>
            <person name="Heiman D."/>
            <person name="Howarth C."/>
            <person name="Mehta T."/>
            <person name="Neiman D."/>
            <person name="Pearson M."/>
            <person name="Roberts A."/>
            <person name="Saif S."/>
            <person name="Shea T."/>
            <person name="Shenoy N."/>
            <person name="Sisk P."/>
            <person name="Stolte C."/>
            <person name="Sykes S."/>
            <person name="White J."/>
            <person name="Yandava C."/>
            <person name="Haas B."/>
            <person name="Nusbaum C."/>
            <person name="Birren B."/>
        </authorList>
    </citation>
    <scope>NUCLEOTIDE SEQUENCE</scope>
    <source>
        <strain evidence="5">ATCC 30864</strain>
    </source>
</reference>
<accession>A0A0D2U3E2</accession>
<organism evidence="4 5">
    <name type="scientific">Capsaspora owczarzaki (strain ATCC 30864)</name>
    <dbReference type="NCBI Taxonomy" id="595528"/>
    <lineage>
        <taxon>Eukaryota</taxon>
        <taxon>Filasterea</taxon>
        <taxon>Capsaspora</taxon>
    </lineage>
</organism>
<dbReference type="InterPro" id="IPR008978">
    <property type="entry name" value="HSP20-like_chaperone"/>
</dbReference>
<dbReference type="InterPro" id="IPR045250">
    <property type="entry name" value="p23-like"/>
</dbReference>
<dbReference type="CDD" id="cd06465">
    <property type="entry name" value="p23_hB-ind1_like"/>
    <property type="match status" value="1"/>
</dbReference>
<protein>
    <submittedName>
        <fullName evidence="4">CS domain-containing protein</fullName>
    </submittedName>
</protein>
<name>A0A0D2U3E2_CAPO3</name>
<dbReference type="InterPro" id="IPR007052">
    <property type="entry name" value="CS_dom"/>
</dbReference>
<evidence type="ECO:0000256" key="1">
    <source>
        <dbReference type="ARBA" id="ARBA00025733"/>
    </source>
</evidence>
<evidence type="ECO:0000313" key="5">
    <source>
        <dbReference type="Proteomes" id="UP000008743"/>
    </source>
</evidence>
<feature type="domain" description="CS" evidence="3">
    <location>
        <begin position="3"/>
        <end position="92"/>
    </location>
</feature>
<dbReference type="GO" id="GO:0006457">
    <property type="term" value="P:protein folding"/>
    <property type="evidence" value="ECO:0007669"/>
    <property type="project" value="TreeGrafter"/>
</dbReference>
<dbReference type="PANTHER" id="PTHR22932">
    <property type="entry name" value="TELOMERASE-BINDING PROTEIN P23 HSP90 CO-CHAPERONE"/>
    <property type="match status" value="1"/>
</dbReference>
<proteinExistence type="inferred from homology"/>
<dbReference type="FunFam" id="2.60.40.790:FF:000013">
    <property type="entry name" value="Very-long-chain (3R)-3-hydroxyacyl-CoA dehydratase"/>
    <property type="match status" value="1"/>
</dbReference>
<dbReference type="OMA" id="EEGPYWP"/>
<comment type="similarity">
    <text evidence="1">Belongs to the p23/wos2 family.</text>
</comment>
<dbReference type="eggNOG" id="KOG3158">
    <property type="taxonomic scope" value="Eukaryota"/>
</dbReference>
<dbReference type="AlphaFoldDB" id="A0A0D2U3E2"/>
<dbReference type="GO" id="GO:0005634">
    <property type="term" value="C:nucleus"/>
    <property type="evidence" value="ECO:0007669"/>
    <property type="project" value="TreeGrafter"/>
</dbReference>
<dbReference type="GO" id="GO:0051087">
    <property type="term" value="F:protein-folding chaperone binding"/>
    <property type="evidence" value="ECO:0007669"/>
    <property type="project" value="TreeGrafter"/>
</dbReference>
<dbReference type="GO" id="GO:0051879">
    <property type="term" value="F:Hsp90 protein binding"/>
    <property type="evidence" value="ECO:0007669"/>
    <property type="project" value="InterPro"/>
</dbReference>
<dbReference type="Gene3D" id="2.60.40.790">
    <property type="match status" value="1"/>
</dbReference>
<evidence type="ECO:0000313" key="4">
    <source>
        <dbReference type="EMBL" id="KJE89716.1"/>
    </source>
</evidence>
<dbReference type="FunCoup" id="A0A0D2U3E2">
    <property type="interactions" value="665"/>
</dbReference>
<gene>
    <name evidence="4" type="ORF">CAOG_001147</name>
</gene>
<dbReference type="GO" id="GO:0051131">
    <property type="term" value="P:chaperone-mediated protein complex assembly"/>
    <property type="evidence" value="ECO:0007669"/>
    <property type="project" value="TreeGrafter"/>
</dbReference>
<dbReference type="Pfam" id="PF04969">
    <property type="entry name" value="CS"/>
    <property type="match status" value="1"/>
</dbReference>